<evidence type="ECO:0000259" key="9">
    <source>
        <dbReference type="Pfam" id="PF02771"/>
    </source>
</evidence>
<dbReference type="InterPro" id="IPR006091">
    <property type="entry name" value="Acyl-CoA_Oxase/DH_mid-dom"/>
</dbReference>
<dbReference type="InterPro" id="IPR037069">
    <property type="entry name" value="AcylCoA_DH/ox_N_sf"/>
</dbReference>
<evidence type="ECO:0000256" key="6">
    <source>
        <dbReference type="SAM" id="Phobius"/>
    </source>
</evidence>
<dbReference type="PANTHER" id="PTHR42803">
    <property type="entry name" value="ACYL-COA DEHYDROGENASE"/>
    <property type="match status" value="1"/>
</dbReference>
<proteinExistence type="inferred from homology"/>
<keyword evidence="4 5" id="KW-0274">FAD</keyword>
<keyword evidence="5" id="KW-0560">Oxidoreductase</keyword>
<dbReference type="Pfam" id="PF00441">
    <property type="entry name" value="Acyl-CoA_dh_1"/>
    <property type="match status" value="1"/>
</dbReference>
<evidence type="ECO:0000256" key="2">
    <source>
        <dbReference type="ARBA" id="ARBA00009347"/>
    </source>
</evidence>
<dbReference type="GO" id="GO:0003995">
    <property type="term" value="F:acyl-CoA dehydrogenase activity"/>
    <property type="evidence" value="ECO:0007669"/>
    <property type="project" value="InterPro"/>
</dbReference>
<gene>
    <name evidence="11" type="ORF">GCM10011342_03670</name>
</gene>
<sequence length="601" mass="65888">MPNIISRRDLDFLLYEMLDAESLTTKPLYAEHSREVFDQIMDTAEKLGENVFQPIAALTDREEPKFDNGRTILPKETREALDAYVEAGFPAMSFPEALGGLQLPYLISQGVGAIMGAANGNVSGYMMLTGAAARLIIAHGSGEQIARFAAPMIEGRWFGTMCLSEPQAGSSLADIRTKAERREDGTYNITGNKMWISGGEHDLSENIVHMVLARVPGGPAGVKGISLFIVPKFIPDADGNPGDRNDVVLAGLNHKMGNRATVNTVLNFGDAGGATGWLVGGEGMGLAAMFHMMNEARIAVGLGAASTAYTGYLHALDYAKDRRQGRALDDKNPENPMVPIIEHADVKRMLLQQKAYAEGAVALCLTGARMIDDEKTAEDETEKARLNLLLELLTPVMKSWPSEYGPRANDQAIQVHGGYGYTRDYPVERLYRDNRLNPIHEGTKGIQGLDLLGRKVVMQDGAAIQALGAEIRKTLDEASHKTDYPYIGEFGDTLLEYWEKLTTTTMEMAAKARVAGPKAYLANATIYLDAFGHVVVAWIWLRQAIIAARAMEAGTSEQNFYRGKLQACRYFFAYELPSVTPMLDLLATLDTTCMEMHEGWF</sequence>
<evidence type="ECO:0000256" key="1">
    <source>
        <dbReference type="ARBA" id="ARBA00001974"/>
    </source>
</evidence>
<dbReference type="InterPro" id="IPR046373">
    <property type="entry name" value="Acyl-CoA_Oxase/DH_mid-dom_sf"/>
</dbReference>
<organism evidence="11 12">
    <name type="scientific">Aquisalinus flavus</name>
    <dbReference type="NCBI Taxonomy" id="1526572"/>
    <lineage>
        <taxon>Bacteria</taxon>
        <taxon>Pseudomonadati</taxon>
        <taxon>Pseudomonadota</taxon>
        <taxon>Alphaproteobacteria</taxon>
        <taxon>Parvularculales</taxon>
        <taxon>Parvularculaceae</taxon>
        <taxon>Aquisalinus</taxon>
    </lineage>
</organism>
<evidence type="ECO:0000256" key="4">
    <source>
        <dbReference type="ARBA" id="ARBA00022827"/>
    </source>
</evidence>
<keyword evidence="12" id="KW-1185">Reference proteome</keyword>
<reference evidence="11" key="2">
    <citation type="submission" date="2020-09" db="EMBL/GenBank/DDBJ databases">
        <authorList>
            <person name="Sun Q."/>
            <person name="Zhou Y."/>
        </authorList>
    </citation>
    <scope>NUCLEOTIDE SEQUENCE</scope>
    <source>
        <strain evidence="11">CGMCC 1.12921</strain>
    </source>
</reference>
<dbReference type="AlphaFoldDB" id="A0A8J2Y766"/>
<keyword evidence="6" id="KW-0812">Transmembrane</keyword>
<dbReference type="GO" id="GO:0050660">
    <property type="term" value="F:flavin adenine dinucleotide binding"/>
    <property type="evidence" value="ECO:0007669"/>
    <property type="project" value="InterPro"/>
</dbReference>
<dbReference type="InterPro" id="IPR006089">
    <property type="entry name" value="Acyl-CoA_DH_CS"/>
</dbReference>
<name>A0A8J2Y766_9PROT</name>
<evidence type="ECO:0000256" key="3">
    <source>
        <dbReference type="ARBA" id="ARBA00022630"/>
    </source>
</evidence>
<evidence type="ECO:0000313" key="12">
    <source>
        <dbReference type="Proteomes" id="UP000613582"/>
    </source>
</evidence>
<evidence type="ECO:0000256" key="5">
    <source>
        <dbReference type="RuleBase" id="RU362125"/>
    </source>
</evidence>
<evidence type="ECO:0000259" key="10">
    <source>
        <dbReference type="Pfam" id="PF12806"/>
    </source>
</evidence>
<evidence type="ECO:0000259" key="7">
    <source>
        <dbReference type="Pfam" id="PF00441"/>
    </source>
</evidence>
<feature type="domain" description="Acyl-CoA dehydrogenase/oxidase C-terminal" evidence="7">
    <location>
        <begin position="283"/>
        <end position="449"/>
    </location>
</feature>
<dbReference type="InterPro" id="IPR009075">
    <property type="entry name" value="AcylCo_DH/oxidase_C"/>
</dbReference>
<dbReference type="Proteomes" id="UP000613582">
    <property type="component" value="Unassembled WGS sequence"/>
</dbReference>
<dbReference type="Gene3D" id="1.20.140.10">
    <property type="entry name" value="Butyryl-CoA Dehydrogenase, subunit A, domain 3"/>
    <property type="match status" value="1"/>
</dbReference>
<dbReference type="RefSeq" id="WP_188159589.1">
    <property type="nucleotide sequence ID" value="NZ_BMGH01000001.1"/>
</dbReference>
<accession>A0A8J2Y766</accession>
<comment type="cofactor">
    <cofactor evidence="1 5">
        <name>FAD</name>
        <dbReference type="ChEBI" id="CHEBI:57692"/>
    </cofactor>
</comment>
<dbReference type="Pfam" id="PF12806">
    <property type="entry name" value="Acyl-CoA_dh_C"/>
    <property type="match status" value="1"/>
</dbReference>
<dbReference type="SUPFAM" id="SSF47203">
    <property type="entry name" value="Acyl-CoA dehydrogenase C-terminal domain-like"/>
    <property type="match status" value="1"/>
</dbReference>
<comment type="caution">
    <text evidence="11">The sequence shown here is derived from an EMBL/GenBank/DDBJ whole genome shotgun (WGS) entry which is preliminary data.</text>
</comment>
<dbReference type="Gene3D" id="2.40.110.10">
    <property type="entry name" value="Butyryl-CoA Dehydrogenase, subunit A, domain 2"/>
    <property type="match status" value="1"/>
</dbReference>
<comment type="similarity">
    <text evidence="2 5">Belongs to the acyl-CoA dehydrogenase family.</text>
</comment>
<dbReference type="InterPro" id="IPR036250">
    <property type="entry name" value="AcylCo_DH-like_C"/>
</dbReference>
<keyword evidence="6" id="KW-0472">Membrane</keyword>
<keyword evidence="6" id="KW-1133">Transmembrane helix</keyword>
<dbReference type="InterPro" id="IPR009100">
    <property type="entry name" value="AcylCoA_DH/oxidase_NM_dom_sf"/>
</dbReference>
<feature type="domain" description="Acyl-CoA dehydrogenase/oxidase N-terminal" evidence="9">
    <location>
        <begin position="39"/>
        <end position="155"/>
    </location>
</feature>
<dbReference type="Pfam" id="PF02771">
    <property type="entry name" value="Acyl-CoA_dh_N"/>
    <property type="match status" value="1"/>
</dbReference>
<dbReference type="InterPro" id="IPR013786">
    <property type="entry name" value="AcylCoA_DH/ox_N"/>
</dbReference>
<evidence type="ECO:0000313" key="11">
    <source>
        <dbReference type="EMBL" id="GGC98014.1"/>
    </source>
</evidence>
<feature type="domain" description="Acyl-CoA oxidase/dehydrogenase middle" evidence="8">
    <location>
        <begin position="161"/>
        <end position="261"/>
    </location>
</feature>
<dbReference type="PROSITE" id="PS00073">
    <property type="entry name" value="ACYL_COA_DH_2"/>
    <property type="match status" value="1"/>
</dbReference>
<reference evidence="11" key="1">
    <citation type="journal article" date="2014" name="Int. J. Syst. Evol. Microbiol.">
        <title>Complete genome sequence of Corynebacterium casei LMG S-19264T (=DSM 44701T), isolated from a smear-ripened cheese.</title>
        <authorList>
            <consortium name="US DOE Joint Genome Institute (JGI-PGF)"/>
            <person name="Walter F."/>
            <person name="Albersmeier A."/>
            <person name="Kalinowski J."/>
            <person name="Ruckert C."/>
        </authorList>
    </citation>
    <scope>NUCLEOTIDE SEQUENCE</scope>
    <source>
        <strain evidence="11">CGMCC 1.12921</strain>
    </source>
</reference>
<dbReference type="InterPro" id="IPR052166">
    <property type="entry name" value="Diverse_Acyl-CoA_DH"/>
</dbReference>
<dbReference type="Pfam" id="PF02770">
    <property type="entry name" value="Acyl-CoA_dh_M"/>
    <property type="match status" value="1"/>
</dbReference>
<keyword evidence="3 5" id="KW-0285">Flavoprotein</keyword>
<dbReference type="Gene3D" id="1.10.540.10">
    <property type="entry name" value="Acyl-CoA dehydrogenase/oxidase, N-terminal domain"/>
    <property type="match status" value="1"/>
</dbReference>
<dbReference type="PANTHER" id="PTHR42803:SF3">
    <property type="entry name" value="ACYL-COA DEHYDROGENASE-RELATED"/>
    <property type="match status" value="1"/>
</dbReference>
<feature type="transmembrane region" description="Helical" evidence="6">
    <location>
        <begin position="520"/>
        <end position="541"/>
    </location>
</feature>
<evidence type="ECO:0000259" key="8">
    <source>
        <dbReference type="Pfam" id="PF02770"/>
    </source>
</evidence>
<dbReference type="SUPFAM" id="SSF56645">
    <property type="entry name" value="Acyl-CoA dehydrogenase NM domain-like"/>
    <property type="match status" value="1"/>
</dbReference>
<feature type="domain" description="Acetyl-CoA dehydrogenase-like C-terminal" evidence="10">
    <location>
        <begin position="469"/>
        <end position="596"/>
    </location>
</feature>
<dbReference type="EMBL" id="BMGH01000001">
    <property type="protein sequence ID" value="GGC98014.1"/>
    <property type="molecule type" value="Genomic_DNA"/>
</dbReference>
<dbReference type="InterPro" id="IPR025878">
    <property type="entry name" value="Acyl-CoA_dh-like_C_dom"/>
</dbReference>
<protein>
    <submittedName>
        <fullName evidence="11">Acyl-CoA dehydrogenase</fullName>
    </submittedName>
</protein>